<reference evidence="1 2" key="1">
    <citation type="submission" date="2020-01" db="EMBL/GenBank/DDBJ databases">
        <title>The draft genome sequence of Corallococcus exiguus DSM 14696.</title>
        <authorList>
            <person name="Zhang X."/>
            <person name="Zhu H."/>
        </authorList>
    </citation>
    <scope>NUCLEOTIDE SEQUENCE [LARGE SCALE GENOMIC DNA]</scope>
    <source>
        <strain evidence="1 2">DSM 14696</strain>
    </source>
</reference>
<gene>
    <name evidence="1" type="ORF">GTZ93_18210</name>
</gene>
<sequence length="110" mass="12682">MDWSTDVYAPETSPEDKREQLRMALIQRYGVPENELTRLPAPWYGWEWRMVGAEWIGPPEEMPDGIGERLCDRWLVAGTSLVFLQVVSPEDDPFPEGEAFLDSLRVTDLK</sequence>
<name>A0A7X4YAQ6_9BACT</name>
<dbReference type="EMBL" id="JAAAPK010000004">
    <property type="protein sequence ID" value="NBC41740.1"/>
    <property type="molecule type" value="Genomic_DNA"/>
</dbReference>
<protein>
    <submittedName>
        <fullName evidence="1">Uncharacterized protein</fullName>
    </submittedName>
</protein>
<dbReference type="AlphaFoldDB" id="A0A7X4YAQ6"/>
<comment type="caution">
    <text evidence="1">The sequence shown here is derived from an EMBL/GenBank/DDBJ whole genome shotgun (WGS) entry which is preliminary data.</text>
</comment>
<proteinExistence type="predicted"/>
<evidence type="ECO:0000313" key="2">
    <source>
        <dbReference type="Proteomes" id="UP000537825"/>
    </source>
</evidence>
<dbReference type="Proteomes" id="UP000537825">
    <property type="component" value="Unassembled WGS sequence"/>
</dbReference>
<keyword evidence="2" id="KW-1185">Reference proteome</keyword>
<evidence type="ECO:0000313" key="1">
    <source>
        <dbReference type="EMBL" id="NBC41740.1"/>
    </source>
</evidence>
<organism evidence="1 2">
    <name type="scientific">Corallococcus exiguus</name>
    <dbReference type="NCBI Taxonomy" id="83462"/>
    <lineage>
        <taxon>Bacteria</taxon>
        <taxon>Pseudomonadati</taxon>
        <taxon>Myxococcota</taxon>
        <taxon>Myxococcia</taxon>
        <taxon>Myxococcales</taxon>
        <taxon>Cystobacterineae</taxon>
        <taxon>Myxococcaceae</taxon>
        <taxon>Corallococcus</taxon>
    </lineage>
</organism>
<accession>A0A7X4YAQ6</accession>
<dbReference type="RefSeq" id="WP_139922578.1">
    <property type="nucleotide sequence ID" value="NZ_CBCSLE010000008.1"/>
</dbReference>